<evidence type="ECO:0000313" key="5">
    <source>
        <dbReference type="Proteomes" id="UP000749040"/>
    </source>
</evidence>
<keyword evidence="5" id="KW-1185">Reference proteome</keyword>
<dbReference type="InterPro" id="IPR036271">
    <property type="entry name" value="Tet_transcr_reg_TetR-rel_C_sf"/>
</dbReference>
<evidence type="ECO:0000313" key="4">
    <source>
        <dbReference type="EMBL" id="MBM9504665.1"/>
    </source>
</evidence>
<feature type="DNA-binding region" description="H-T-H motif" evidence="2">
    <location>
        <begin position="13"/>
        <end position="32"/>
    </location>
</feature>
<dbReference type="EMBL" id="JADKYB010000004">
    <property type="protein sequence ID" value="MBM9504665.1"/>
    <property type="molecule type" value="Genomic_DNA"/>
</dbReference>
<dbReference type="InterPro" id="IPR009057">
    <property type="entry name" value="Homeodomain-like_sf"/>
</dbReference>
<evidence type="ECO:0000259" key="3">
    <source>
        <dbReference type="PROSITE" id="PS50977"/>
    </source>
</evidence>
<dbReference type="SUPFAM" id="SSF48498">
    <property type="entry name" value="Tetracyclin repressor-like, C-terminal domain"/>
    <property type="match status" value="1"/>
</dbReference>
<dbReference type="InterPro" id="IPR001647">
    <property type="entry name" value="HTH_TetR"/>
</dbReference>
<gene>
    <name evidence="4" type="ORF">ITX44_08955</name>
</gene>
<dbReference type="Gene3D" id="1.10.357.10">
    <property type="entry name" value="Tetracycline Repressor, domain 2"/>
    <property type="match status" value="1"/>
</dbReference>
<dbReference type="InterPro" id="IPR023772">
    <property type="entry name" value="DNA-bd_HTH_TetR-type_CS"/>
</dbReference>
<protein>
    <submittedName>
        <fullName evidence="4">TetR family transcriptional regulator</fullName>
    </submittedName>
</protein>
<reference evidence="4 5" key="1">
    <citation type="submission" date="2021-01" db="EMBL/GenBank/DDBJ databases">
        <title>Streptomyces acididurans sp. nov., isolated from a peat swamp forest soil.</title>
        <authorList>
            <person name="Chantavorakit T."/>
            <person name="Duangmal K."/>
        </authorList>
    </citation>
    <scope>NUCLEOTIDE SEQUENCE [LARGE SCALE GENOMIC DNA]</scope>
    <source>
        <strain evidence="4 5">KK5PA1</strain>
    </source>
</reference>
<comment type="caution">
    <text evidence="4">The sequence shown here is derived from an EMBL/GenBank/DDBJ whole genome shotgun (WGS) entry which is preliminary data.</text>
</comment>
<dbReference type="SUPFAM" id="SSF46689">
    <property type="entry name" value="Homeodomain-like"/>
    <property type="match status" value="1"/>
</dbReference>
<accession>A0ABS2TQV8</accession>
<dbReference type="PROSITE" id="PS50977">
    <property type="entry name" value="HTH_TETR_2"/>
    <property type="match status" value="1"/>
</dbReference>
<proteinExistence type="predicted"/>
<dbReference type="InterPro" id="IPR041673">
    <property type="entry name" value="TetR_C_23"/>
</dbReference>
<name>A0ABS2TQV8_9ACTN</name>
<dbReference type="InterPro" id="IPR050109">
    <property type="entry name" value="HTH-type_TetR-like_transc_reg"/>
</dbReference>
<evidence type="ECO:0000256" key="2">
    <source>
        <dbReference type="PROSITE-ProRule" id="PRU00335"/>
    </source>
</evidence>
<evidence type="ECO:0000256" key="1">
    <source>
        <dbReference type="ARBA" id="ARBA00023125"/>
    </source>
</evidence>
<dbReference type="Pfam" id="PF00440">
    <property type="entry name" value="TetR_N"/>
    <property type="match status" value="1"/>
</dbReference>
<dbReference type="PANTHER" id="PTHR30055:SF146">
    <property type="entry name" value="HTH-TYPE TRANSCRIPTIONAL DUAL REGULATOR CECR"/>
    <property type="match status" value="1"/>
</dbReference>
<dbReference type="PROSITE" id="PS01081">
    <property type="entry name" value="HTH_TETR_1"/>
    <property type="match status" value="1"/>
</dbReference>
<organism evidence="4 5">
    <name type="scientific">Actinacidiphila acididurans</name>
    <dbReference type="NCBI Taxonomy" id="2784346"/>
    <lineage>
        <taxon>Bacteria</taxon>
        <taxon>Bacillati</taxon>
        <taxon>Actinomycetota</taxon>
        <taxon>Actinomycetes</taxon>
        <taxon>Kitasatosporales</taxon>
        <taxon>Streptomycetaceae</taxon>
        <taxon>Actinacidiphila</taxon>
    </lineage>
</organism>
<dbReference type="PANTHER" id="PTHR30055">
    <property type="entry name" value="HTH-TYPE TRANSCRIPTIONAL REGULATOR RUTR"/>
    <property type="match status" value="1"/>
</dbReference>
<dbReference type="Pfam" id="PF17931">
    <property type="entry name" value="TetR_C_23"/>
    <property type="match status" value="1"/>
</dbReference>
<keyword evidence="1 2" id="KW-0238">DNA-binding</keyword>
<sequence>MRLFQERGYDRTTMRAIAQEAGVSVGIAYYYFESKDVLIQGFYDRITREHARDAAERMEGVRDFAARLEIALASWLDCAGRYHAFGTQFFRTAADPDSPVSPFSEQSRPARATAVALFADVLAGSDLARKLDPELAAQLPELLWLLLMAVVLHWVLDRTPDTTRTRELVRRSTPLAARLISMSRYRLLRPLVHDVTTLCRDFLLPAAATRTATRGA</sequence>
<feature type="domain" description="HTH tetR-type" evidence="3">
    <location>
        <begin position="1"/>
        <end position="50"/>
    </location>
</feature>
<dbReference type="Proteomes" id="UP000749040">
    <property type="component" value="Unassembled WGS sequence"/>
</dbReference>